<dbReference type="PANTHER" id="PTHR37299:SF1">
    <property type="entry name" value="STAGE 0 SPORULATION PROTEIN A HOMOLOG"/>
    <property type="match status" value="1"/>
</dbReference>
<dbReference type="GO" id="GO:0003677">
    <property type="term" value="F:DNA binding"/>
    <property type="evidence" value="ECO:0007669"/>
    <property type="project" value="UniProtKB-KW"/>
</dbReference>
<evidence type="ECO:0000256" key="1">
    <source>
        <dbReference type="PROSITE-ProRule" id="PRU00169"/>
    </source>
</evidence>
<dbReference type="Pfam" id="PF04397">
    <property type="entry name" value="LytTR"/>
    <property type="match status" value="1"/>
</dbReference>
<sequence length="253" mass="28707">MIKKEISCVIVDDEPLAQNLLCRFVERLDYLKLLGIYPDALKALNAVRSLKPDILLLDISMPEVSGMEMIKMLGASRPYVIFTTAYPNHAAESYDFEATDYLVKPISFERFVRAINKVSEQMELQSKVWGGQLDSSAPAATESVTPMDNFFMVKSNKKLIKVNIDDIVMVEGMKDYLKINLANSMIVIHMTLSKMEQILKSRQFIRVNKSYIVSVKEIKTIDGNEMELSNNQKVTIGATFRDLVLRSLQGRII</sequence>
<evidence type="ECO:0000259" key="2">
    <source>
        <dbReference type="PROSITE" id="PS50110"/>
    </source>
</evidence>
<dbReference type="OrthoDB" id="1646880at2"/>
<evidence type="ECO:0000313" key="4">
    <source>
        <dbReference type="EMBL" id="REA63543.1"/>
    </source>
</evidence>
<organism evidence="4 5">
    <name type="scientific">Dyadobacter luteus</name>
    <dbReference type="NCBI Taxonomy" id="2259619"/>
    <lineage>
        <taxon>Bacteria</taxon>
        <taxon>Pseudomonadati</taxon>
        <taxon>Bacteroidota</taxon>
        <taxon>Cytophagia</taxon>
        <taxon>Cytophagales</taxon>
        <taxon>Spirosomataceae</taxon>
        <taxon>Dyadobacter</taxon>
    </lineage>
</organism>
<dbReference type="Proteomes" id="UP000256373">
    <property type="component" value="Unassembled WGS sequence"/>
</dbReference>
<protein>
    <submittedName>
        <fullName evidence="4">DNA-binding response regulator</fullName>
    </submittedName>
</protein>
<dbReference type="SMART" id="SM00850">
    <property type="entry name" value="LytTR"/>
    <property type="match status" value="1"/>
</dbReference>
<dbReference type="PROSITE" id="PS50110">
    <property type="entry name" value="RESPONSE_REGULATORY"/>
    <property type="match status" value="1"/>
</dbReference>
<dbReference type="Pfam" id="PF00072">
    <property type="entry name" value="Response_reg"/>
    <property type="match status" value="1"/>
</dbReference>
<name>A0A3D8YFX2_9BACT</name>
<dbReference type="Gene3D" id="2.40.50.1020">
    <property type="entry name" value="LytTr DNA-binding domain"/>
    <property type="match status" value="1"/>
</dbReference>
<dbReference type="SMART" id="SM00448">
    <property type="entry name" value="REC"/>
    <property type="match status" value="1"/>
</dbReference>
<reference evidence="4 5" key="1">
    <citation type="submission" date="2018-07" db="EMBL/GenBank/DDBJ databases">
        <title>Dyadobacter roseus sp. nov., isolated from rose rhizosphere soil.</title>
        <authorList>
            <person name="Chen L."/>
        </authorList>
    </citation>
    <scope>NUCLEOTIDE SEQUENCE [LARGE SCALE GENOMIC DNA]</scope>
    <source>
        <strain evidence="4 5">RS19</strain>
    </source>
</reference>
<dbReference type="AlphaFoldDB" id="A0A3D8YFX2"/>
<dbReference type="Gene3D" id="3.40.50.2300">
    <property type="match status" value="1"/>
</dbReference>
<dbReference type="GO" id="GO:0000156">
    <property type="term" value="F:phosphorelay response regulator activity"/>
    <property type="evidence" value="ECO:0007669"/>
    <property type="project" value="InterPro"/>
</dbReference>
<dbReference type="InterPro" id="IPR011006">
    <property type="entry name" value="CheY-like_superfamily"/>
</dbReference>
<gene>
    <name evidence="4" type="ORF">DSL64_03615</name>
</gene>
<dbReference type="PROSITE" id="PS50930">
    <property type="entry name" value="HTH_LYTTR"/>
    <property type="match status" value="1"/>
</dbReference>
<feature type="domain" description="HTH LytTR-type" evidence="3">
    <location>
        <begin position="151"/>
        <end position="222"/>
    </location>
</feature>
<accession>A0A3D8YFX2</accession>
<dbReference type="PANTHER" id="PTHR37299">
    <property type="entry name" value="TRANSCRIPTIONAL REGULATOR-RELATED"/>
    <property type="match status" value="1"/>
</dbReference>
<dbReference type="InterPro" id="IPR046947">
    <property type="entry name" value="LytR-like"/>
</dbReference>
<dbReference type="InterPro" id="IPR007492">
    <property type="entry name" value="LytTR_DNA-bd_dom"/>
</dbReference>
<proteinExistence type="predicted"/>
<comment type="caution">
    <text evidence="4">The sequence shown here is derived from an EMBL/GenBank/DDBJ whole genome shotgun (WGS) entry which is preliminary data.</text>
</comment>
<keyword evidence="1" id="KW-0597">Phosphoprotein</keyword>
<keyword evidence="4" id="KW-0238">DNA-binding</keyword>
<feature type="domain" description="Response regulatory" evidence="2">
    <location>
        <begin position="7"/>
        <end position="119"/>
    </location>
</feature>
<evidence type="ECO:0000313" key="5">
    <source>
        <dbReference type="Proteomes" id="UP000256373"/>
    </source>
</evidence>
<dbReference type="SUPFAM" id="SSF52172">
    <property type="entry name" value="CheY-like"/>
    <property type="match status" value="1"/>
</dbReference>
<dbReference type="EMBL" id="QNUL01000002">
    <property type="protein sequence ID" value="REA63543.1"/>
    <property type="molecule type" value="Genomic_DNA"/>
</dbReference>
<dbReference type="InterPro" id="IPR001789">
    <property type="entry name" value="Sig_transdc_resp-reg_receiver"/>
</dbReference>
<feature type="modified residue" description="4-aspartylphosphate" evidence="1">
    <location>
        <position position="58"/>
    </location>
</feature>
<evidence type="ECO:0000259" key="3">
    <source>
        <dbReference type="PROSITE" id="PS50930"/>
    </source>
</evidence>
<dbReference type="RefSeq" id="WP_115829291.1">
    <property type="nucleotide sequence ID" value="NZ_QNUL01000002.1"/>
</dbReference>
<keyword evidence="5" id="KW-1185">Reference proteome</keyword>